<evidence type="ECO:0000313" key="2">
    <source>
        <dbReference type="Proteomes" id="UP000008148"/>
    </source>
</evidence>
<sequence length="43" mass="4879">MPLSLPITLRSCVGAEKVKWYHKKRLDRYPASFVIIVAAHAPD</sequence>
<gene>
    <name evidence="1" type="ordered locus">CKO_01100</name>
</gene>
<name>A8AFH9_CITK8</name>
<keyword evidence="2" id="KW-1185">Reference proteome</keyword>
<proteinExistence type="predicted"/>
<organism evidence="1 2">
    <name type="scientific">Citrobacter koseri (strain ATCC BAA-895 / CDC 4225-83 / SGSC4696)</name>
    <dbReference type="NCBI Taxonomy" id="290338"/>
    <lineage>
        <taxon>Bacteria</taxon>
        <taxon>Pseudomonadati</taxon>
        <taxon>Pseudomonadota</taxon>
        <taxon>Gammaproteobacteria</taxon>
        <taxon>Enterobacterales</taxon>
        <taxon>Enterobacteriaceae</taxon>
        <taxon>Citrobacter</taxon>
    </lineage>
</organism>
<dbReference type="KEGG" id="cko:CKO_01100"/>
<dbReference type="HOGENOM" id="CLU_3231451_0_0_6"/>
<accession>A8AFH9</accession>
<reference evidence="1 2" key="1">
    <citation type="submission" date="2007-08" db="EMBL/GenBank/DDBJ databases">
        <authorList>
            <consortium name="The Citrobacter koseri Genome Sequencing Project"/>
            <person name="McClelland M."/>
            <person name="Sanderson E.K."/>
            <person name="Porwollik S."/>
            <person name="Spieth J."/>
            <person name="Clifton W.S."/>
            <person name="Latreille P."/>
            <person name="Courtney L."/>
            <person name="Wang C."/>
            <person name="Pepin K."/>
            <person name="Bhonagiri V."/>
            <person name="Nash W."/>
            <person name="Johnson M."/>
            <person name="Thiruvilangam P."/>
            <person name="Wilson R."/>
        </authorList>
    </citation>
    <scope>NUCLEOTIDE SEQUENCE [LARGE SCALE GENOMIC DNA]</scope>
    <source>
        <strain evidence="2">ATCC BAA-895 / CDC 4225-83 / SGSC4696</strain>
    </source>
</reference>
<dbReference type="Proteomes" id="UP000008148">
    <property type="component" value="Chromosome"/>
</dbReference>
<dbReference type="EMBL" id="CP000822">
    <property type="protein sequence ID" value="ABV12243.1"/>
    <property type="molecule type" value="Genomic_DNA"/>
</dbReference>
<protein>
    <submittedName>
        <fullName evidence="1">Uncharacterized protein</fullName>
    </submittedName>
</protein>
<evidence type="ECO:0000313" key="1">
    <source>
        <dbReference type="EMBL" id="ABV12243.1"/>
    </source>
</evidence>
<dbReference type="AlphaFoldDB" id="A8AFH9"/>